<sequence length="234" mass="28357">MLRNAKYKVCSKGYKIPFKDEKGKTDINVYIPYKDHKKSRLNNKKCDLCNQKLFTKCFIQIICGDTFHFNCFRSYIINRCIYEKSPIICCPNHLELKNFDKIYDEIRSTHEYVYPGDPKILILKEKIQNFEIDRSYNRENDLNQLEENKINLISQQYKEEIEAIDKHFKFYSKNLYQEITKKLKLYKYILARIYSIDDFDTETFIDLVKKKTNNTSKLNDIKTFLKPIKYRQFY</sequence>
<proteinExistence type="predicted"/>
<evidence type="ECO:0000313" key="1">
    <source>
        <dbReference type="EMBL" id="CAG8623205.1"/>
    </source>
</evidence>
<name>A0ABN7UL34_GIGMA</name>
<organism evidence="1 2">
    <name type="scientific">Gigaspora margarita</name>
    <dbReference type="NCBI Taxonomy" id="4874"/>
    <lineage>
        <taxon>Eukaryota</taxon>
        <taxon>Fungi</taxon>
        <taxon>Fungi incertae sedis</taxon>
        <taxon>Mucoromycota</taxon>
        <taxon>Glomeromycotina</taxon>
        <taxon>Glomeromycetes</taxon>
        <taxon>Diversisporales</taxon>
        <taxon>Gigasporaceae</taxon>
        <taxon>Gigaspora</taxon>
    </lineage>
</organism>
<gene>
    <name evidence="1" type="ORF">GMARGA_LOCUS7950</name>
</gene>
<evidence type="ECO:0000313" key="2">
    <source>
        <dbReference type="Proteomes" id="UP000789901"/>
    </source>
</evidence>
<comment type="caution">
    <text evidence="1">The sequence shown here is derived from an EMBL/GenBank/DDBJ whole genome shotgun (WGS) entry which is preliminary data.</text>
</comment>
<reference evidence="1 2" key="1">
    <citation type="submission" date="2021-06" db="EMBL/GenBank/DDBJ databases">
        <authorList>
            <person name="Kallberg Y."/>
            <person name="Tangrot J."/>
            <person name="Rosling A."/>
        </authorList>
    </citation>
    <scope>NUCLEOTIDE SEQUENCE [LARGE SCALE GENOMIC DNA]</scope>
    <source>
        <strain evidence="1 2">120-4 pot B 10/14</strain>
    </source>
</reference>
<dbReference type="Proteomes" id="UP000789901">
    <property type="component" value="Unassembled WGS sequence"/>
</dbReference>
<dbReference type="EMBL" id="CAJVQB010003976">
    <property type="protein sequence ID" value="CAG8623205.1"/>
    <property type="molecule type" value="Genomic_DNA"/>
</dbReference>
<accession>A0ABN7UL34</accession>
<protein>
    <submittedName>
        <fullName evidence="1">11720_t:CDS:1</fullName>
    </submittedName>
</protein>
<keyword evidence="2" id="KW-1185">Reference proteome</keyword>